<feature type="transmembrane region" description="Helical" evidence="1">
    <location>
        <begin position="183"/>
        <end position="208"/>
    </location>
</feature>
<dbReference type="InterPro" id="IPR000626">
    <property type="entry name" value="Ubiquitin-like_dom"/>
</dbReference>
<dbReference type="PROSITE" id="PS50053">
    <property type="entry name" value="UBIQUITIN_2"/>
    <property type="match status" value="1"/>
</dbReference>
<dbReference type="Proteomes" id="UP001470230">
    <property type="component" value="Unassembled WGS sequence"/>
</dbReference>
<dbReference type="PANTHER" id="PTHR28049:SF1">
    <property type="entry name" value="DSC E3 UBIQUITIN LIGASE COMPLEX SUBUNIT 3"/>
    <property type="match status" value="1"/>
</dbReference>
<protein>
    <recommendedName>
        <fullName evidence="2">Ubiquitin-like domain-containing protein</fullName>
    </recommendedName>
</protein>
<feature type="transmembrane region" description="Helical" evidence="1">
    <location>
        <begin position="214"/>
        <end position="230"/>
    </location>
</feature>
<evidence type="ECO:0000256" key="1">
    <source>
        <dbReference type="SAM" id="Phobius"/>
    </source>
</evidence>
<name>A0ABR2K1L5_9EUKA</name>
<comment type="caution">
    <text evidence="3">The sequence shown here is derived from an EMBL/GenBank/DDBJ whole genome shotgun (WGS) entry which is preliminary data.</text>
</comment>
<feature type="domain" description="Ubiquitin-like" evidence="2">
    <location>
        <begin position="7"/>
        <end position="77"/>
    </location>
</feature>
<keyword evidence="1" id="KW-0472">Membrane</keyword>
<evidence type="ECO:0000259" key="2">
    <source>
        <dbReference type="PROSITE" id="PS50053"/>
    </source>
</evidence>
<dbReference type="InterPro" id="IPR025390">
    <property type="entry name" value="Dsc3_C"/>
</dbReference>
<dbReference type="Pfam" id="PF13373">
    <property type="entry name" value="Dsc3_C"/>
    <property type="match status" value="1"/>
</dbReference>
<keyword evidence="4" id="KW-1185">Reference proteome</keyword>
<accession>A0ABR2K1L5</accession>
<dbReference type="InterPro" id="IPR029071">
    <property type="entry name" value="Ubiquitin-like_domsf"/>
</dbReference>
<evidence type="ECO:0000313" key="3">
    <source>
        <dbReference type="EMBL" id="KAK8884643.1"/>
    </source>
</evidence>
<reference evidence="3 4" key="1">
    <citation type="submission" date="2024-04" db="EMBL/GenBank/DDBJ databases">
        <title>Tritrichomonas musculus Genome.</title>
        <authorList>
            <person name="Alves-Ferreira E."/>
            <person name="Grigg M."/>
            <person name="Lorenzi H."/>
            <person name="Galac M."/>
        </authorList>
    </citation>
    <scope>NUCLEOTIDE SEQUENCE [LARGE SCALE GENOMIC DNA]</scope>
    <source>
        <strain evidence="3 4">EAF2021</strain>
    </source>
</reference>
<dbReference type="PANTHER" id="PTHR28049">
    <property type="entry name" value="TRANSMEMBRANE PROTEIN YOR223W"/>
    <property type="match status" value="1"/>
</dbReference>
<organism evidence="3 4">
    <name type="scientific">Tritrichomonas musculus</name>
    <dbReference type="NCBI Taxonomy" id="1915356"/>
    <lineage>
        <taxon>Eukaryota</taxon>
        <taxon>Metamonada</taxon>
        <taxon>Parabasalia</taxon>
        <taxon>Tritrichomonadida</taxon>
        <taxon>Tritrichomonadidae</taxon>
        <taxon>Tritrichomonas</taxon>
    </lineage>
</organism>
<proteinExistence type="predicted"/>
<dbReference type="EMBL" id="JAPFFF010000008">
    <property type="protein sequence ID" value="KAK8884643.1"/>
    <property type="molecule type" value="Genomic_DNA"/>
</dbReference>
<keyword evidence="1" id="KW-1133">Transmembrane helix</keyword>
<dbReference type="InterPro" id="IPR045226">
    <property type="entry name" value="Dsc3"/>
</dbReference>
<sequence length="232" mass="26842">MSLERIINVTILFTDGKRLSVPIKASSTIGDLIAIIHQDSTITIPQNKNPIILYHGKIIPQDENLGNLESMDDFTVHCFFKVIRLAEDQEKANAIDLDLRGFDRLQRLNYSREQIDRIRANFRNIHRNEDEVTEEEQIEIEDEWFPALFTTDLPLDSIFEETDDVDLPTAPANQPRRIWNKSLLFFALGFFFGYFLGIGSFIFAFLTIRNKKTLFGVLFGSLIHYACTVMKY</sequence>
<evidence type="ECO:0000313" key="4">
    <source>
        <dbReference type="Proteomes" id="UP001470230"/>
    </source>
</evidence>
<keyword evidence="1" id="KW-0812">Transmembrane</keyword>
<dbReference type="SUPFAM" id="SSF54236">
    <property type="entry name" value="Ubiquitin-like"/>
    <property type="match status" value="1"/>
</dbReference>
<gene>
    <name evidence="3" type="ORF">M9Y10_043761</name>
</gene>